<name>A0A2P5FUR9_TREOI</name>
<protein>
    <submittedName>
        <fullName evidence="1">Uncharacterized protein</fullName>
    </submittedName>
</protein>
<evidence type="ECO:0000313" key="1">
    <source>
        <dbReference type="EMBL" id="POO01530.1"/>
    </source>
</evidence>
<evidence type="ECO:0000313" key="2">
    <source>
        <dbReference type="Proteomes" id="UP000237000"/>
    </source>
</evidence>
<comment type="caution">
    <text evidence="1">The sequence shown here is derived from an EMBL/GenBank/DDBJ whole genome shotgun (WGS) entry which is preliminary data.</text>
</comment>
<accession>A0A2P5FUR9</accession>
<reference evidence="2" key="1">
    <citation type="submission" date="2016-06" db="EMBL/GenBank/DDBJ databases">
        <title>Parallel loss of symbiosis genes in relatives of nitrogen-fixing non-legume Parasponia.</title>
        <authorList>
            <person name="Van Velzen R."/>
            <person name="Holmer R."/>
            <person name="Bu F."/>
            <person name="Rutten L."/>
            <person name="Van Zeijl A."/>
            <person name="Liu W."/>
            <person name="Santuari L."/>
            <person name="Cao Q."/>
            <person name="Sharma T."/>
            <person name="Shen D."/>
            <person name="Roswanjaya Y."/>
            <person name="Wardhani T."/>
            <person name="Kalhor M.S."/>
            <person name="Jansen J."/>
            <person name="Van den Hoogen J."/>
            <person name="Gungor B."/>
            <person name="Hartog M."/>
            <person name="Hontelez J."/>
            <person name="Verver J."/>
            <person name="Yang W.-C."/>
            <person name="Schijlen E."/>
            <person name="Repin R."/>
            <person name="Schilthuizen M."/>
            <person name="Schranz E."/>
            <person name="Heidstra R."/>
            <person name="Miyata K."/>
            <person name="Fedorova E."/>
            <person name="Kohlen W."/>
            <person name="Bisseling T."/>
            <person name="Smit S."/>
            <person name="Geurts R."/>
        </authorList>
    </citation>
    <scope>NUCLEOTIDE SEQUENCE [LARGE SCALE GENOMIC DNA]</scope>
    <source>
        <strain evidence="2">cv. RG33-2</strain>
    </source>
</reference>
<organism evidence="1 2">
    <name type="scientific">Trema orientale</name>
    <name type="common">Charcoal tree</name>
    <name type="synonym">Celtis orientalis</name>
    <dbReference type="NCBI Taxonomy" id="63057"/>
    <lineage>
        <taxon>Eukaryota</taxon>
        <taxon>Viridiplantae</taxon>
        <taxon>Streptophyta</taxon>
        <taxon>Embryophyta</taxon>
        <taxon>Tracheophyta</taxon>
        <taxon>Spermatophyta</taxon>
        <taxon>Magnoliopsida</taxon>
        <taxon>eudicotyledons</taxon>
        <taxon>Gunneridae</taxon>
        <taxon>Pentapetalae</taxon>
        <taxon>rosids</taxon>
        <taxon>fabids</taxon>
        <taxon>Rosales</taxon>
        <taxon>Cannabaceae</taxon>
        <taxon>Trema</taxon>
    </lineage>
</organism>
<keyword evidence="2" id="KW-1185">Reference proteome</keyword>
<dbReference type="Proteomes" id="UP000237000">
    <property type="component" value="Unassembled WGS sequence"/>
</dbReference>
<sequence>MLLIPESNIEALALLFQIIYYLKKFPKITGKNTSFYSISPLLGSSLSTSINDLRLSTTTALSLMSDFSIFIDHLSLRTTTTLPLLSMNLRLFNRATPNILP</sequence>
<dbReference type="AlphaFoldDB" id="A0A2P5FUR9"/>
<proteinExistence type="predicted"/>
<dbReference type="EMBL" id="JXTC01000008">
    <property type="protein sequence ID" value="POO01530.1"/>
    <property type="molecule type" value="Genomic_DNA"/>
</dbReference>
<dbReference type="InParanoid" id="A0A2P5FUR9"/>
<gene>
    <name evidence="1" type="ORF">TorRG33x02_028370</name>
</gene>